<evidence type="ECO:0000256" key="7">
    <source>
        <dbReference type="SAM" id="Phobius"/>
    </source>
</evidence>
<dbReference type="InterPro" id="IPR039297">
    <property type="entry name" value="COX7a"/>
</dbReference>
<keyword evidence="5" id="KW-0496">Mitochondrion</keyword>
<dbReference type="Pfam" id="PF02238">
    <property type="entry name" value="COX7a"/>
    <property type="match status" value="1"/>
</dbReference>
<dbReference type="SUPFAM" id="SSF81419">
    <property type="entry name" value="Mitochondrial cytochrome c oxidase subunit VIIa"/>
    <property type="match status" value="1"/>
</dbReference>
<reference evidence="8 9" key="1">
    <citation type="journal article" date="2015" name="Nat. Commun.">
        <title>Lucilia cuprina genome unlocks parasitic fly biology to underpin future interventions.</title>
        <authorList>
            <person name="Anstead C.A."/>
            <person name="Korhonen P.K."/>
            <person name="Young N.D."/>
            <person name="Hall R.S."/>
            <person name="Jex A.R."/>
            <person name="Murali S.C."/>
            <person name="Hughes D.S."/>
            <person name="Lee S.F."/>
            <person name="Perry T."/>
            <person name="Stroehlein A.J."/>
            <person name="Ansell B.R."/>
            <person name="Breugelmans B."/>
            <person name="Hofmann A."/>
            <person name="Qu J."/>
            <person name="Dugan S."/>
            <person name="Lee S.L."/>
            <person name="Chao H."/>
            <person name="Dinh H."/>
            <person name="Han Y."/>
            <person name="Doddapaneni H.V."/>
            <person name="Worley K.C."/>
            <person name="Muzny D.M."/>
            <person name="Ioannidis P."/>
            <person name="Waterhouse R.M."/>
            <person name="Zdobnov E.M."/>
            <person name="James P.J."/>
            <person name="Bagnall N.H."/>
            <person name="Kotze A.C."/>
            <person name="Gibbs R.A."/>
            <person name="Richards S."/>
            <person name="Batterham P."/>
            <person name="Gasser R.B."/>
        </authorList>
    </citation>
    <scope>NUCLEOTIDE SEQUENCE [LARGE SCALE GENOMIC DNA]</scope>
    <source>
        <strain evidence="8 9">LS</strain>
        <tissue evidence="8">Full body</tissue>
    </source>
</reference>
<gene>
    <name evidence="8" type="ORF">FF38_05224</name>
</gene>
<comment type="subcellular location">
    <subcellularLocation>
        <location evidence="1">Mitochondrion inner membrane</location>
    </subcellularLocation>
</comment>
<evidence type="ECO:0008006" key="10">
    <source>
        <dbReference type="Google" id="ProtNLM"/>
    </source>
</evidence>
<keyword evidence="3" id="KW-0999">Mitochondrion inner membrane</keyword>
<dbReference type="Proteomes" id="UP000037069">
    <property type="component" value="Unassembled WGS sequence"/>
</dbReference>
<comment type="similarity">
    <text evidence="2">Belongs to the cytochrome c oxidase VIIa family.</text>
</comment>
<dbReference type="EMBL" id="JRES01000634">
    <property type="protein sequence ID" value="KNC29764.1"/>
    <property type="molecule type" value="Genomic_DNA"/>
</dbReference>
<dbReference type="Gene3D" id="4.10.91.10">
    <property type="entry name" value="Cytochrome c oxidase, subunit VIIa"/>
    <property type="match status" value="1"/>
</dbReference>
<dbReference type="PANTHER" id="PTHR10510">
    <property type="entry name" value="CYTOCHROME C OXIDASE POLYPEPTIDE 7A"/>
    <property type="match status" value="1"/>
</dbReference>
<keyword evidence="7" id="KW-0812">Transmembrane</keyword>
<dbReference type="InterPro" id="IPR003177">
    <property type="entry name" value="Cytc_oxidase_su7a_met"/>
</dbReference>
<organism evidence="8 9">
    <name type="scientific">Lucilia cuprina</name>
    <name type="common">Green bottle fly</name>
    <name type="synonym">Australian sheep blowfly</name>
    <dbReference type="NCBI Taxonomy" id="7375"/>
    <lineage>
        <taxon>Eukaryota</taxon>
        <taxon>Metazoa</taxon>
        <taxon>Ecdysozoa</taxon>
        <taxon>Arthropoda</taxon>
        <taxon>Hexapoda</taxon>
        <taxon>Insecta</taxon>
        <taxon>Pterygota</taxon>
        <taxon>Neoptera</taxon>
        <taxon>Endopterygota</taxon>
        <taxon>Diptera</taxon>
        <taxon>Brachycera</taxon>
        <taxon>Muscomorpha</taxon>
        <taxon>Oestroidea</taxon>
        <taxon>Calliphoridae</taxon>
        <taxon>Luciliinae</taxon>
        <taxon>Lucilia</taxon>
    </lineage>
</organism>
<sequence length="91" mass="10560">MFHLIRPLNHITLNRFIMLTGQRMHHQQQCVKKSKLPAKLQRLQKLFQEKNDLPVFLKGGAKDKMLYYSTLGLAGMGLLYNIVFLAGYIID</sequence>
<protein>
    <recommendedName>
        <fullName evidence="10">Cytochrome c oxidase subunit 7A1, mitochondrial</fullName>
    </recommendedName>
</protein>
<dbReference type="GO" id="GO:0097250">
    <property type="term" value="P:mitochondrial respirasome assembly"/>
    <property type="evidence" value="ECO:0007669"/>
    <property type="project" value="TreeGrafter"/>
</dbReference>
<evidence type="ECO:0000256" key="5">
    <source>
        <dbReference type="ARBA" id="ARBA00023128"/>
    </source>
</evidence>
<evidence type="ECO:0000256" key="1">
    <source>
        <dbReference type="ARBA" id="ARBA00004273"/>
    </source>
</evidence>
<evidence type="ECO:0000313" key="8">
    <source>
        <dbReference type="EMBL" id="KNC29764.1"/>
    </source>
</evidence>
<dbReference type="GO" id="GO:0045277">
    <property type="term" value="C:respiratory chain complex IV"/>
    <property type="evidence" value="ECO:0007669"/>
    <property type="project" value="InterPro"/>
</dbReference>
<evidence type="ECO:0000256" key="4">
    <source>
        <dbReference type="ARBA" id="ARBA00022946"/>
    </source>
</evidence>
<name>A0A0L0CE51_LUCCU</name>
<evidence type="ECO:0000256" key="2">
    <source>
        <dbReference type="ARBA" id="ARBA00009331"/>
    </source>
</evidence>
<dbReference type="GO" id="GO:0006123">
    <property type="term" value="P:mitochondrial electron transport, cytochrome c to oxygen"/>
    <property type="evidence" value="ECO:0007669"/>
    <property type="project" value="InterPro"/>
</dbReference>
<keyword evidence="7" id="KW-1133">Transmembrane helix</keyword>
<evidence type="ECO:0000256" key="3">
    <source>
        <dbReference type="ARBA" id="ARBA00022792"/>
    </source>
</evidence>
<dbReference type="GO" id="GO:0002082">
    <property type="term" value="P:regulation of oxidative phosphorylation"/>
    <property type="evidence" value="ECO:0007669"/>
    <property type="project" value="TreeGrafter"/>
</dbReference>
<feature type="transmembrane region" description="Helical" evidence="7">
    <location>
        <begin position="66"/>
        <end position="90"/>
    </location>
</feature>
<evidence type="ECO:0000256" key="6">
    <source>
        <dbReference type="ARBA" id="ARBA00023136"/>
    </source>
</evidence>
<proteinExistence type="inferred from homology"/>
<keyword evidence="6 7" id="KW-0472">Membrane</keyword>
<dbReference type="GO" id="GO:0005743">
    <property type="term" value="C:mitochondrial inner membrane"/>
    <property type="evidence" value="ECO:0007669"/>
    <property type="project" value="UniProtKB-SubCell"/>
</dbReference>
<keyword evidence="4" id="KW-0809">Transit peptide</keyword>
<dbReference type="AlphaFoldDB" id="A0A0L0CE51"/>
<dbReference type="FunFam" id="4.10.91.10:FF:000001">
    <property type="entry name" value="Cytochrome c oxidase subunit 7A1, mitochondrial"/>
    <property type="match status" value="1"/>
</dbReference>
<accession>A0A0L0CE51</accession>
<dbReference type="STRING" id="7375.A0A0L0CE51"/>
<comment type="caution">
    <text evidence="8">The sequence shown here is derived from an EMBL/GenBank/DDBJ whole genome shotgun (WGS) entry which is preliminary data.</text>
</comment>
<dbReference type="InterPro" id="IPR036539">
    <property type="entry name" value="Cyt_c_oxidase_su7a_sf"/>
</dbReference>
<evidence type="ECO:0000313" key="9">
    <source>
        <dbReference type="Proteomes" id="UP000037069"/>
    </source>
</evidence>
<dbReference type="PANTHER" id="PTHR10510:SF13">
    <property type="entry name" value="CYTOCHROME C OXIDASE SUBUNIT 7A-LIKE-RELATED"/>
    <property type="match status" value="1"/>
</dbReference>
<dbReference type="OrthoDB" id="5966508at2759"/>
<keyword evidence="9" id="KW-1185">Reference proteome</keyword>